<dbReference type="PANTHER" id="PTHR13131">
    <property type="entry name" value="CYSTINOSIN"/>
    <property type="match status" value="1"/>
</dbReference>
<dbReference type="NCBIfam" id="TIGR00951">
    <property type="entry name" value="2A43"/>
    <property type="match status" value="1"/>
</dbReference>
<reference evidence="14" key="1">
    <citation type="submission" date="2022-06" db="EMBL/GenBank/DDBJ databases">
        <authorList>
            <person name="Berger JAMES D."/>
            <person name="Berger JAMES D."/>
        </authorList>
    </citation>
    <scope>NUCLEOTIDE SEQUENCE [LARGE SCALE GENOMIC DNA]</scope>
</reference>
<comment type="catalytic activity">
    <reaction evidence="10">
        <text>L-cystine(out) + H(+)(out) = L-cystine(in) + H(+)(in)</text>
        <dbReference type="Rhea" id="RHEA:66172"/>
        <dbReference type="ChEBI" id="CHEBI:15378"/>
        <dbReference type="ChEBI" id="CHEBI:35491"/>
    </reaction>
    <physiologicalReaction direction="left-to-right" evidence="10">
        <dbReference type="Rhea" id="RHEA:66173"/>
    </physiologicalReaction>
</comment>
<keyword evidence="13" id="KW-0732">Signal</keyword>
<dbReference type="FunFam" id="1.20.1280.290:FF:000016">
    <property type="entry name" value="Cystinosin homolog"/>
    <property type="match status" value="1"/>
</dbReference>
<feature type="chain" id="PRO_5041710752" description="Cystinosin" evidence="13">
    <location>
        <begin position="22"/>
        <end position="416"/>
    </location>
</feature>
<evidence type="ECO:0000313" key="14">
    <source>
        <dbReference type="Proteomes" id="UP000050792"/>
    </source>
</evidence>
<dbReference type="GO" id="GO:0015184">
    <property type="term" value="F:L-cystine transmembrane transporter activity"/>
    <property type="evidence" value="ECO:0007669"/>
    <property type="project" value="TreeGrafter"/>
</dbReference>
<feature type="transmembrane region" description="Helical" evidence="12">
    <location>
        <begin position="137"/>
        <end position="158"/>
    </location>
</feature>
<feature type="signal peptide" evidence="13">
    <location>
        <begin position="1"/>
        <end position="21"/>
    </location>
</feature>
<dbReference type="AlphaFoldDB" id="A0AA85GEY8"/>
<feature type="compositionally biased region" description="Low complexity" evidence="11">
    <location>
        <begin position="375"/>
        <end position="396"/>
    </location>
</feature>
<evidence type="ECO:0000256" key="13">
    <source>
        <dbReference type="SAM" id="SignalP"/>
    </source>
</evidence>
<reference evidence="15" key="2">
    <citation type="submission" date="2023-11" db="UniProtKB">
        <authorList>
            <consortium name="WormBaseParasite"/>
        </authorList>
    </citation>
    <scope>IDENTIFICATION</scope>
</reference>
<evidence type="ECO:0000256" key="8">
    <source>
        <dbReference type="ARBA" id="ARBA00023136"/>
    </source>
</evidence>
<dbReference type="PANTHER" id="PTHR13131:SF5">
    <property type="entry name" value="CYSTINOSIN"/>
    <property type="match status" value="1"/>
</dbReference>
<feature type="transmembrane region" description="Helical" evidence="12">
    <location>
        <begin position="280"/>
        <end position="298"/>
    </location>
</feature>
<evidence type="ECO:0008006" key="16">
    <source>
        <dbReference type="Google" id="ProtNLM"/>
    </source>
</evidence>
<dbReference type="Pfam" id="PF04193">
    <property type="entry name" value="PQ-loop"/>
    <property type="match status" value="2"/>
</dbReference>
<keyword evidence="9" id="KW-0458">Lysosome</keyword>
<evidence type="ECO:0000256" key="11">
    <source>
        <dbReference type="SAM" id="MobiDB-lite"/>
    </source>
</evidence>
<evidence type="ECO:0000256" key="1">
    <source>
        <dbReference type="ARBA" id="ARBA00004155"/>
    </source>
</evidence>
<feature type="compositionally biased region" description="Basic and acidic residues" evidence="11">
    <location>
        <begin position="397"/>
        <end position="416"/>
    </location>
</feature>
<keyword evidence="14" id="KW-1185">Reference proteome</keyword>
<evidence type="ECO:0000256" key="3">
    <source>
        <dbReference type="ARBA" id="ARBA00022448"/>
    </source>
</evidence>
<name>A0AA85GEY8_9TREM</name>
<dbReference type="GO" id="GO:0015293">
    <property type="term" value="F:symporter activity"/>
    <property type="evidence" value="ECO:0007669"/>
    <property type="project" value="UniProtKB-KW"/>
</dbReference>
<feature type="region of interest" description="Disordered" evidence="11">
    <location>
        <begin position="375"/>
        <end position="416"/>
    </location>
</feature>
<keyword evidence="3" id="KW-0813">Transport</keyword>
<dbReference type="InterPro" id="IPR005282">
    <property type="entry name" value="LC_transporter"/>
</dbReference>
<feature type="transmembrane region" description="Helical" evidence="12">
    <location>
        <begin position="353"/>
        <end position="372"/>
    </location>
</feature>
<proteinExistence type="inferred from homology"/>
<evidence type="ECO:0000256" key="5">
    <source>
        <dbReference type="ARBA" id="ARBA00022737"/>
    </source>
</evidence>
<organism evidence="14 15">
    <name type="scientific">Schistosoma rodhaini</name>
    <dbReference type="NCBI Taxonomy" id="6188"/>
    <lineage>
        <taxon>Eukaryota</taxon>
        <taxon>Metazoa</taxon>
        <taxon>Spiralia</taxon>
        <taxon>Lophotrochozoa</taxon>
        <taxon>Platyhelminthes</taxon>
        <taxon>Trematoda</taxon>
        <taxon>Digenea</taxon>
        <taxon>Strigeidida</taxon>
        <taxon>Schistosomatoidea</taxon>
        <taxon>Schistosomatidae</taxon>
        <taxon>Schistosoma</taxon>
    </lineage>
</organism>
<keyword evidence="4 12" id="KW-0812">Transmembrane</keyword>
<evidence type="ECO:0000256" key="12">
    <source>
        <dbReference type="SAM" id="Phobius"/>
    </source>
</evidence>
<dbReference type="WBParaSite" id="SRDH1_89660.2">
    <property type="protein sequence ID" value="SRDH1_89660.2"/>
    <property type="gene ID" value="SRDH1_89660"/>
</dbReference>
<dbReference type="Gene3D" id="1.20.1280.290">
    <property type="match status" value="1"/>
</dbReference>
<evidence type="ECO:0000256" key="9">
    <source>
        <dbReference type="ARBA" id="ARBA00023228"/>
    </source>
</evidence>
<evidence type="ECO:0000256" key="10">
    <source>
        <dbReference type="ARBA" id="ARBA00048473"/>
    </source>
</evidence>
<dbReference type="GO" id="GO:0005765">
    <property type="term" value="C:lysosomal membrane"/>
    <property type="evidence" value="ECO:0007669"/>
    <property type="project" value="UniProtKB-SubCell"/>
</dbReference>
<dbReference type="InterPro" id="IPR006603">
    <property type="entry name" value="PQ-loop_rpt"/>
</dbReference>
<comment type="similarity">
    <text evidence="2">Belongs to the cystinosin family.</text>
</comment>
<evidence type="ECO:0000313" key="15">
    <source>
        <dbReference type="WBParaSite" id="SRDH1_89660.2"/>
    </source>
</evidence>
<keyword evidence="8 12" id="KW-0472">Membrane</keyword>
<comment type="subcellular location">
    <subcellularLocation>
        <location evidence="1">Lysosome membrane</location>
        <topology evidence="1">Multi-pass membrane protein</topology>
    </subcellularLocation>
</comment>
<evidence type="ECO:0000256" key="6">
    <source>
        <dbReference type="ARBA" id="ARBA00022847"/>
    </source>
</evidence>
<feature type="transmembrane region" description="Helical" evidence="12">
    <location>
        <begin position="310"/>
        <end position="333"/>
    </location>
</feature>
<keyword evidence="5" id="KW-0677">Repeat</keyword>
<evidence type="ECO:0000256" key="2">
    <source>
        <dbReference type="ARBA" id="ARBA00006855"/>
    </source>
</evidence>
<sequence length="416" mass="46903">MSERLLFVVLYTFVLWEVVRLENASKVFFKPNSVYLQSGGFSKISVGLKGTAESDVLLEFQYWNQNGSLISLKESNNSVIRPIDNVTIGKMQSGPSNFTIFAKTPGHIYLGIKPTPRVNIVNAGKPICSVTVVHFRWLNILQIVIGWLYFTAWTVSFYPQFILNCRRKSVVGFNFDFAVLNVIGFFFYSIYNIGLYWIPLIQEQYIQRNPLGSVPVQENDLAFALHAFLISLLTALQILCYERGRQRVSKTCIGIIILIIIYTIIICILGKVQVTEWLDTFYFLSYIKLFISFIKYAPQALMNFRRKSTVGWSIGNIILDFTGGILSIAQMFIIAYNTNDVSSITGSPIKLGLGVLSIGFDILFMVQHWCLYPSSSSSPSSLSSTSSSSSPTSSSRSSREILNKSEKRDLKIEVTE</sequence>
<feature type="transmembrane region" description="Helical" evidence="12">
    <location>
        <begin position="170"/>
        <end position="191"/>
    </location>
</feature>
<keyword evidence="6" id="KW-0769">Symport</keyword>
<dbReference type="Proteomes" id="UP000050792">
    <property type="component" value="Unassembled WGS sequence"/>
</dbReference>
<accession>A0AA85GEY8</accession>
<feature type="transmembrane region" description="Helical" evidence="12">
    <location>
        <begin position="253"/>
        <end position="274"/>
    </location>
</feature>
<feature type="transmembrane region" description="Helical" evidence="12">
    <location>
        <begin position="221"/>
        <end position="241"/>
    </location>
</feature>
<dbReference type="SMART" id="SM00679">
    <property type="entry name" value="CTNS"/>
    <property type="match status" value="2"/>
</dbReference>
<evidence type="ECO:0000256" key="4">
    <source>
        <dbReference type="ARBA" id="ARBA00022692"/>
    </source>
</evidence>
<protein>
    <recommendedName>
        <fullName evidence="16">Cystinosin</fullName>
    </recommendedName>
</protein>
<evidence type="ECO:0000256" key="7">
    <source>
        <dbReference type="ARBA" id="ARBA00022989"/>
    </source>
</evidence>
<keyword evidence="7 12" id="KW-1133">Transmembrane helix</keyword>